<evidence type="ECO:0000256" key="5">
    <source>
        <dbReference type="ARBA" id="ARBA00008566"/>
    </source>
</evidence>
<feature type="compositionally biased region" description="Acidic residues" evidence="18">
    <location>
        <begin position="4629"/>
        <end position="4638"/>
    </location>
</feature>
<feature type="transmembrane region" description="Helical" evidence="19">
    <location>
        <begin position="57"/>
        <end position="75"/>
    </location>
</feature>
<dbReference type="GO" id="GO:0005730">
    <property type="term" value="C:nucleolus"/>
    <property type="evidence" value="ECO:0007669"/>
    <property type="project" value="UniProtKB-SubCell"/>
</dbReference>
<feature type="compositionally biased region" description="Low complexity" evidence="18">
    <location>
        <begin position="4771"/>
        <end position="4781"/>
    </location>
</feature>
<dbReference type="GO" id="GO:0055085">
    <property type="term" value="P:transmembrane transport"/>
    <property type="evidence" value="ECO:0007669"/>
    <property type="project" value="InterPro"/>
</dbReference>
<comment type="subcellular location">
    <subcellularLocation>
        <location evidence="1">Membrane</location>
        <topology evidence="1">Multi-pass membrane protein</topology>
    </subcellularLocation>
    <subcellularLocation>
        <location evidence="2">Nucleus</location>
        <location evidence="2">Nucleolus</location>
    </subcellularLocation>
    <subcellularLocation>
        <location evidence="3">Nucleus</location>
        <location evidence="3">Nucleoplasm</location>
    </subcellularLocation>
</comment>
<feature type="compositionally biased region" description="Basic and acidic residues" evidence="18">
    <location>
        <begin position="4483"/>
        <end position="4496"/>
    </location>
</feature>
<dbReference type="InterPro" id="IPR003593">
    <property type="entry name" value="AAA+_ATPase"/>
</dbReference>
<dbReference type="InterPro" id="IPR004695">
    <property type="entry name" value="SLAC1/Mae1/Ssu1/TehA"/>
</dbReference>
<gene>
    <name evidence="21" type="primary">MDN1</name>
    <name evidence="21" type="ORF">OHK93_008192</name>
</gene>
<keyword evidence="15 17" id="KW-0539">Nucleus</keyword>
<feature type="compositionally biased region" description="Acidic residues" evidence="18">
    <location>
        <begin position="4793"/>
        <end position="4804"/>
    </location>
</feature>
<dbReference type="InterPro" id="IPR040848">
    <property type="entry name" value="AAA_lid_7"/>
</dbReference>
<evidence type="ECO:0000256" key="11">
    <source>
        <dbReference type="ARBA" id="ARBA00022840"/>
    </source>
</evidence>
<comment type="function">
    <text evidence="17">Nuclear chaperone required for maturation and nuclear export of pre-60S ribosome subunits.</text>
</comment>
<dbReference type="Gene3D" id="1.50.10.150">
    <property type="entry name" value="Voltage-dependent anion channel"/>
    <property type="match status" value="1"/>
</dbReference>
<feature type="compositionally biased region" description="Polar residues" evidence="18">
    <location>
        <begin position="16"/>
        <end position="27"/>
    </location>
</feature>
<accession>A0AA43QR92</accession>
<feature type="compositionally biased region" description="Basic and acidic residues" evidence="18">
    <location>
        <begin position="4676"/>
        <end position="4686"/>
    </location>
</feature>
<sequence length="5315" mass="594552">MAPPGDNHCEVMQPDQADQQSAPNTLSKDTDAKPSSKAPSQKEYKGLRWIIRNFTPSWFAVTMGTGIVSLLLHGLPYNGHWLYWLSIIFFALNVLLFTLFLSLSVARYSMYPEIWGLMIRHPTQSLFLGTVPMGLATIVNMLALVCVPAWGQWVISFTWALWWVDVVTAVAICFYLPFVLMTVHQNQLASMTAVWLLPIVSTIVAAASGGIVAEILPNPQHALWTLITSYVLWGVGVPLAMATLVLYFQRLALYSLPPREVIVSVFLPLGPLGQGAFGIMKMGSVAMKLFPKTGVLIPNAGEIFYVAGFLIALVMWGFALAWWFFALASILRSPFPFNIGWWSFTFPIGVFATATVTLGQEMPSKFFSVLGTILSVVVVLLWILVASETIRHSVSGKLFYAPCLQDMRDGEDVPEKTEKHDLSEGLSTRLQHGSNSEYLDILSLLALDPKFTGAIFVTQEPIVVEISSRWLLLADSRKSSIAALAAYARLLPVAPYLAEHAVALLRHREKSHFEALCSQSTSALLDLPVEDLQVLLLAMCRLLLHDQQTYAPYICPAHLTSLLNHSEAYIRCLAIRVFCIFMYASDMVMETMLKQYLGEGETTGPWEDRLIDYTFLSLWERERLRRLDQDAQDFQSLAEANSNTITSSSVNRIFYQDDFSSTTAAIGEILLPKSEDVNGSKKSIVMTRTINSNLKVLAQGIKSGKPILLSGPPCSGKTLLINEVAQAVGKGSSLMVLNLNEQVDAKALVGMYAYSASDAAITWRPGILTKAVKDGDWILLENIDRASIELMTMLMPLVERQELLIPNRDSPIRAGPGFKLIATFQNSVKAGRADVSPEARVFGVRHWTQIRFDELSQPELAEVVSSLFPLLTALVPRMMQTYETVATQSLQYHDSRPIRPSDLLRWAKRIDRSLRHNDITESIQPVPKLVLDHVFLDAIDSFCGHLPQGLQRYSIEDTVGQGLQMPPESIEYNLRTRRPSYTQSASTLHIGRIELQVSKSKFNKIRHTYTGDTKFAMTRHFLSILESVAAVVQNIEPCLLVGETGTGKTTIVQQLAKSLGHDLHIINLSQQSEASDLLGGFKPTNPRTIASPLHDEFVELLQVTFPSRQNEKFLGTLAKAIAKARWIKVVELWQGALRSVQPLLKARKDLSQPPLEPYRKKRKVQTMSESISQRWERFASDIKTFHTYLSRGTKNFAFSFIEGSLVKAVRQGQWVLLDEINLASAETLEVLADLILAPSGQKPSLLLTDTGEKERIQAHNDFRIFGAMNPATDIGKRDLPPSIRSQFTELYVNESDQNLADLSDISETYLGANSQWDKRLARVVAQLYLDLKKTSNESRLVDGSNIKPHFSLRTLARALTYACDTASSYGLRRAVFEGFMMCFSTSLDTGSRSIVRSRIESQVLGPEKNRKAILKQLPSLPDDGQSYVRFQQYWVAQGALQPVERPLYIITPFVEQNLLNIVRAASTRRYPVLLQGPTSSGKTSMIEYLASISGNKYIRINNHEHTDLQEYLGMYVSGVDGKILYQDGVLVKALREGHWIVLDELNLAPSDVLESLNRLLDDNRELLIPETQEIVRPHKHFMLFATQNPAGIYGGRKVLSRAFRNRFLEIHFEDIPEDELETILRERTQIAPSFCAKIIEVYRQLTVLRQRDRLFEQKQSFATLRDLFRWAMRAADDRTQLAVNGFLLLSERVRNERDRMAVKEVIEAVLKTSIDIKALYGWQSSCIGRELLSGDSQGVIWTKSMRRVYVLVNEALKNKEPVLLVGETGSGKTTVCQVMSEIMGKKLHTINAHQNLETSDIVGAQRPFRLRASAERELSQALCKIFDDHGYHSKSVIKETAILLREYDDLINGAPDVLSQDEKDYIAYCRARSKTLFEWSDGSLVTAMRNGSHFLLDEISLADDSVLERLNSVLEPSRTLYLVEKGTSDALVEASAGFQFMATMNPGGDYGKKELSPALRNRFTEIWVPIASDAEELTEIVEAKLQPKCRALASDLVTFATWFAELDGSSHGASIRDLIAWTAFVNHFSHLDISFSIYHGAEMIYFDRLGTSSSVKLVGPESTISHTYETCLSKLEEVFMIPRGQFERSLILIDRDDSFHIGDFSLNKIIPGRSSSTFNLSAPTTLKNAHRLIRAYQLNKPILLEGLPGVGKTTLIEALAAAVGMPLTRINLSDQTDLVDLLGSDVPIARAEAGLFGWREAPFLKAMQRGEWVLLDEMNLASQSVLEGLNACLDHRGEVYVSELDRTFARHSRFRLFASQNPHTQGGGRKGLPASFTDRFTVVYTDTLVQEDLRQICTVSFPNVDPILVEKMTLCVSEAGLHVSKRSNQFLQGGRWDINLRDAARWLQGLERQFELMGESRPEDYQDTLFRHRFRTPEDRNSMMMLQTEHFKEPGPSLPHYTAKTAEIAEIGQAIMQRDQSKRYLRNRTWHIPTFNTSIAESVLLCIERSWPTILVGPSRSGKTEVILHLADLMGAEVVEMCLNPDMDTMDLVGGFEQVDEHRQFDDLLMAVKRFTREQLIEHGMSCHPNVHSWAEALSNLEQGSDPQALMLCLQKLSSLGLSTKYDGFLAVCGIISRNLAADNRARFEWVDGLLVRALRQGKWLVLDNANLCSPSVLDRLNALLEPNGRLSIHEHCDEHGNAEIVKPHPNFRLFMTMDPRHGELSGAMRNRSVELFMQSGGDAPSMTFHPLDPTIDASESGFARFQKFEWLTKDVTSIIRLLSVCFNHLPLGNIDRLQEWASQVTKGLCRMKLETEHIFRNLVDAYRRLCSSDRVVVKELRQAYSTFFPSAKSSVDLKSLQPVHPYNNLILMRASSRQPGSSSFAHLGRKFELISDIIVYNQKVATIRRAAQSKMPEHVTRLERSFALSQYRESQHDPVSPMGKFVEDLGQWLESNVDSEDFEQSHEDFYAFAYDVLLYLEDVLHITHSSSFGDAVLQVLLTAGQSLIARSSHLALSSELATRTADELTAIFNPLNFQWRLYSGCGMQQLWQSFGLSPYRTKPQFEASIKISKLAGRMDDVRFRLDIPMTELLRQRKLLLDIKKASGRSEISSPAAFAIDSTIEKLCDQPSSTSLTQRPHFEECFDQILQCSNVSKHQDDPLWIEVALLAGQPTKSLVKDSTSSDSWKQISCLRDSLSSRGENNVVGLIRQTLSASILKKNLGVDKIPMGRLHRLKVESLILSKAVLSLGDMTLFDPIGHFGSSLQKLRSSMSIACKPLSQDEDKQALMQKIDLLPRRLHGLSIGPDALSNLNLQETAQTRYLKEALSYALGSSDVSDNLVNGADLPPYKRLAGQILKLFTGCLLLYIPDRNYDPALKAQMEQECYSNRYKQLSDKLAALQMYEYAVSGQSSSHYISKVKDTLQDLGAIPQANPVYRPTQADSGALTKEFNAILRGIVLSIPALDGVQAPGAIDAKSVRQLESLRKSIGVVTAKLSTDFPALEDVVNPLIAMLKCLDAGLALYQIHSSDEPTSRPIINHIGQTTPFMGSNKIEVSTVSYDHSQGIRSRLFDSASHFLDRVITVAEVENSIPPTTVDSMLRAFHDAYQEWKEQLDKDQLQHAATSSIYRYQPGIDQGPEAEDDELSRLFPLYEGAEDTISESVNLAGDPKKTAVQFARFQRRLLGQRIGPSNQILTLLQQASGHIAQLWNNNSNLSIFPIHLIDMLPAIFMDLSLQHEELCDPENNSQLYDFYTDANHAEVQKLVPLIREILAKYSDLHTIWPEHATLTDVLRSSRELLEMPHTDPLAKLLTKVEKIHSFMHEWQVVASREYSTVSLFNQLSQTIITWRQKELSSWSTLLDKEDEQCRVTADSWWFIAYETIIAAPLSAAASADQKFYAQSLLLTLTDFLSSTSLGQFCQRMKILSAFEKHAELAATQHIALKEIANALRNFVSYHMRFIPVIENILNTGRKKMEKDLKEVLLLASWKDTTIVALRDSAKRSHFRLFKIIRKYRALLAQTVEGILNQGLSDAPMGPKADSSLREELPITLLDENAKEICQIYVPDWTMKPARFRNPEVTVQTMQRLSVSSAGGLSLSFNLNEFVDALVTNIDSLQKATPNTMNDENSQDASYVKSRKRKLYADTMRELRQMGFRSNLSTDVLRQQDSISKMLSGTLSLQGLEFSSALVETESHFHQLVNLVPQVREILHKHSEDLNHELVAQSQGMFESLLKTVLGQRRVIAETSSNLSRIRAVSEQIEVTVTPNNDGQLQLSNKESHDKIKRTLQWLSAILGAAVTIVEQCGKLSGTDNSHVQEVLVGHQSTLDASITKLNGLPKMPAGLTTASELALLQKAVKELASVRDDLSSLTEKSPHLTFVFRQVELWTFWDSVNCAEQADERQPIEVSQFDADVAHALDSMLVAVQDMAAQLAFLPMSDSDPKWLVKADQANAQALKSLHTDRIAPLMEGMASLICRVQNPQREGLTVASALCSMALPIMQQYASICSSLLSDYVRSYRSLARLAIILARTFVRIGKDGFCNPPEQSKKEDQQNQRLEEGTGLGSGEGAQDISNEIQDDEDLSELAQEGKAEKGEDSMEKQDDAVNMDHDELEGGMSNSSKDDSASVDGSQDDEGNELDEEQGDVDDLDPTAVDEKLWDGKGDDHQREKEGENSKSQPNEAEQSAAGPAQMNDEEDQEVGEEDHASDHDGAEESEAVAREQAEALDPHTEEGQNLELPDGMHLDSRKSPVSEVDSQDDVDFEDNLDEDSLEKKSDADENDNESLDETVSRGGTPEGADEDGQETQEGEESLPSADVPDGLRNSDDTNDLSLEQSADAAATAETSSGKRTDGLAENNDLETQDAEMDGIDGTGQDNDQCRAADQSVKEELSRRGEQSAQTDKARAGGEKTESTAEDPPRQTFHQLGDALEQWYRQQKEILEATERDTDNANEIADVDMKDQEVEDLPDDVEGGRQVLGAATQEQVRGLDDKAFRSEVEAQDSQCSPIDEMEEVLAVEGHEMEERLDLQVNSNDFAADSVRSQPFISAREEPKAIVDKDHLTRDDEEDIDDLDQDLSSTSIQPSILPSARSDHQARQTWLQYENATRDLSFYLTEQLRLILSPTQATKLRGDFRTGKRLNMKRIIPYIASDFKKDKIWLRRSAPSKRTYQIMLAVDDSKSMRQSESPHLAFGALALITKSLSMLEVGQVCVVGFGNDVVVAHGFDTPLSSEAGGDILKTFGFQQAKTDVAKLITESISLFRDARRRGSHSSADLWQLELIISDGLCEDHDRIRRLVRQAQEERIMMVFIIVDALNPGESIVDMNQAAFEANASGGSKLKIKRYLDDFPFPYYLIVGDVKELPAVLAQALRQWFAEVADAN</sequence>
<evidence type="ECO:0000256" key="1">
    <source>
        <dbReference type="ARBA" id="ARBA00004141"/>
    </source>
</evidence>
<evidence type="ECO:0000256" key="4">
    <source>
        <dbReference type="ARBA" id="ARBA00007188"/>
    </source>
</evidence>
<dbReference type="GO" id="GO:0016020">
    <property type="term" value="C:membrane"/>
    <property type="evidence" value="ECO:0007669"/>
    <property type="project" value="UniProtKB-SubCell"/>
</dbReference>
<dbReference type="InterPro" id="IPR025662">
    <property type="entry name" value="Sigma_54_int_dom_ATP-bd_1"/>
</dbReference>
<dbReference type="PROSITE" id="PS50234">
    <property type="entry name" value="VWFA"/>
    <property type="match status" value="1"/>
</dbReference>
<evidence type="ECO:0000256" key="6">
    <source>
        <dbReference type="ARBA" id="ARBA00017143"/>
    </source>
</evidence>
<comment type="caution">
    <text evidence="21">The sequence shown here is derived from an EMBL/GenBank/DDBJ whole genome shotgun (WGS) entry which is preliminary data.</text>
</comment>
<feature type="transmembrane region" description="Helical" evidence="19">
    <location>
        <begin position="339"/>
        <end position="360"/>
    </location>
</feature>
<evidence type="ECO:0000256" key="18">
    <source>
        <dbReference type="SAM" id="MobiDB-lite"/>
    </source>
</evidence>
<comment type="similarity">
    <text evidence="5">Belongs to the tellurite-resistance/dicarboxylate transporter (TDT) family.</text>
</comment>
<comment type="similarity">
    <text evidence="4 17">Belongs to the midasin family.</text>
</comment>
<dbReference type="FunFam" id="3.40.50.300:FF:000142">
    <property type="entry name" value="Midasin"/>
    <property type="match status" value="1"/>
</dbReference>
<evidence type="ECO:0000256" key="12">
    <source>
        <dbReference type="ARBA" id="ARBA00022989"/>
    </source>
</evidence>
<dbReference type="FunFam" id="3.40.50.300:FF:000712">
    <property type="entry name" value="Midasin"/>
    <property type="match status" value="1"/>
</dbReference>
<proteinExistence type="inferred from homology"/>
<dbReference type="FunFam" id="3.40.50.300:FF:000582">
    <property type="entry name" value="Midasin"/>
    <property type="match status" value="1"/>
</dbReference>
<feature type="compositionally biased region" description="Basic and acidic residues" evidence="18">
    <location>
        <begin position="28"/>
        <end position="40"/>
    </location>
</feature>
<feature type="compositionally biased region" description="Acidic residues" evidence="18">
    <location>
        <begin position="4691"/>
        <end position="4706"/>
    </location>
</feature>
<dbReference type="CDD" id="cd00009">
    <property type="entry name" value="AAA"/>
    <property type="match status" value="2"/>
</dbReference>
<dbReference type="SUPFAM" id="SSF53300">
    <property type="entry name" value="vWA-like"/>
    <property type="match status" value="1"/>
</dbReference>
<feature type="compositionally biased region" description="Basic and acidic residues" evidence="18">
    <location>
        <begin position="4813"/>
        <end position="4854"/>
    </location>
</feature>
<organism evidence="21 22">
    <name type="scientific">Ramalina farinacea</name>
    <dbReference type="NCBI Taxonomy" id="258253"/>
    <lineage>
        <taxon>Eukaryota</taxon>
        <taxon>Fungi</taxon>
        <taxon>Dikarya</taxon>
        <taxon>Ascomycota</taxon>
        <taxon>Pezizomycotina</taxon>
        <taxon>Lecanoromycetes</taxon>
        <taxon>OSLEUM clade</taxon>
        <taxon>Lecanoromycetidae</taxon>
        <taxon>Lecanorales</taxon>
        <taxon>Lecanorineae</taxon>
        <taxon>Ramalinaceae</taxon>
        <taxon>Ramalina</taxon>
    </lineage>
</organism>
<dbReference type="InterPro" id="IPR036465">
    <property type="entry name" value="vWFA_dom_sf"/>
</dbReference>
<dbReference type="PANTHER" id="PTHR48103">
    <property type="entry name" value="MIDASIN-RELATED"/>
    <property type="match status" value="1"/>
</dbReference>
<feature type="region of interest" description="Disordered" evidence="18">
    <location>
        <begin position="4877"/>
        <end position="4897"/>
    </location>
</feature>
<dbReference type="SMART" id="SM00382">
    <property type="entry name" value="AAA"/>
    <property type="match status" value="6"/>
</dbReference>
<dbReference type="InterPro" id="IPR011704">
    <property type="entry name" value="ATPase_dyneun-rel_AAA"/>
</dbReference>
<evidence type="ECO:0000256" key="14">
    <source>
        <dbReference type="ARBA" id="ARBA00023186"/>
    </source>
</evidence>
<dbReference type="GO" id="GO:0030687">
    <property type="term" value="C:preribosome, large subunit precursor"/>
    <property type="evidence" value="ECO:0007669"/>
    <property type="project" value="TreeGrafter"/>
</dbReference>
<feature type="region of interest" description="Disordered" evidence="18">
    <location>
        <begin position="1"/>
        <end position="40"/>
    </location>
</feature>
<dbReference type="InterPro" id="IPR012099">
    <property type="entry name" value="Midasin"/>
</dbReference>
<keyword evidence="11 17" id="KW-0067">ATP-binding</keyword>
<feature type="compositionally biased region" description="Basic and acidic residues" evidence="18">
    <location>
        <begin position="4524"/>
        <end position="4546"/>
    </location>
</feature>
<feature type="transmembrane region" description="Helical" evidence="19">
    <location>
        <begin position="366"/>
        <end position="385"/>
    </location>
</feature>
<evidence type="ECO:0000256" key="17">
    <source>
        <dbReference type="PIRNR" id="PIRNR010340"/>
    </source>
</evidence>
<evidence type="ECO:0000256" key="16">
    <source>
        <dbReference type="ARBA" id="ARBA00056100"/>
    </source>
</evidence>
<dbReference type="InterPro" id="IPR048617">
    <property type="entry name" value="MDN1_AAA_lid_4"/>
</dbReference>
<evidence type="ECO:0000256" key="19">
    <source>
        <dbReference type="SAM" id="Phobius"/>
    </source>
</evidence>
<dbReference type="InterPro" id="IPR027417">
    <property type="entry name" value="P-loop_NTPase"/>
</dbReference>
<keyword evidence="10 17" id="KW-0547">Nucleotide-binding</keyword>
<evidence type="ECO:0000256" key="10">
    <source>
        <dbReference type="ARBA" id="ARBA00022741"/>
    </source>
</evidence>
<evidence type="ECO:0000259" key="20">
    <source>
        <dbReference type="PROSITE" id="PS50234"/>
    </source>
</evidence>
<dbReference type="GO" id="GO:0005654">
    <property type="term" value="C:nucleoplasm"/>
    <property type="evidence" value="ECO:0007669"/>
    <property type="project" value="UniProtKB-SubCell"/>
</dbReference>
<keyword evidence="7" id="KW-0813">Transport</keyword>
<protein>
    <recommendedName>
        <fullName evidence="6 17">Midasin</fullName>
    </recommendedName>
</protein>
<keyword evidence="8" id="KW-0597">Phosphoprotein</keyword>
<evidence type="ECO:0000256" key="8">
    <source>
        <dbReference type="ARBA" id="ARBA00022553"/>
    </source>
</evidence>
<feature type="transmembrane region" description="Helical" evidence="19">
    <location>
        <begin position="568"/>
        <end position="585"/>
    </location>
</feature>
<feature type="transmembrane region" description="Helical" evidence="19">
    <location>
        <begin position="195"/>
        <end position="216"/>
    </location>
</feature>
<evidence type="ECO:0000313" key="22">
    <source>
        <dbReference type="Proteomes" id="UP001161017"/>
    </source>
</evidence>
<feature type="compositionally biased region" description="Acidic residues" evidence="18">
    <location>
        <begin position="4567"/>
        <end position="4586"/>
    </location>
</feature>
<dbReference type="GO" id="GO:0005524">
    <property type="term" value="F:ATP binding"/>
    <property type="evidence" value="ECO:0007669"/>
    <property type="project" value="UniProtKB-KW"/>
</dbReference>
<dbReference type="Pfam" id="PF07728">
    <property type="entry name" value="AAA_5"/>
    <property type="match status" value="8"/>
</dbReference>
<dbReference type="InterPro" id="IPR041190">
    <property type="entry name" value="Midasin_AAA_lid_5"/>
</dbReference>
<evidence type="ECO:0000256" key="15">
    <source>
        <dbReference type="ARBA" id="ARBA00023242"/>
    </source>
</evidence>
<feature type="region of interest" description="Disordered" evidence="18">
    <location>
        <begin position="4476"/>
        <end position="4857"/>
    </location>
</feature>
<dbReference type="PANTHER" id="PTHR48103:SF2">
    <property type="entry name" value="MIDASIN"/>
    <property type="match status" value="1"/>
</dbReference>
<feature type="compositionally biased region" description="Basic and acidic residues" evidence="18">
    <location>
        <begin position="4639"/>
        <end position="4668"/>
    </location>
</feature>
<feature type="transmembrane region" description="Helical" evidence="19">
    <location>
        <begin position="126"/>
        <end position="150"/>
    </location>
</feature>
<dbReference type="PROSITE" id="PS00675">
    <property type="entry name" value="SIGMA54_INTERACT_1"/>
    <property type="match status" value="1"/>
</dbReference>
<dbReference type="InterPro" id="IPR038665">
    <property type="entry name" value="Voltage-dep_anion_channel_sf"/>
</dbReference>
<dbReference type="FunFam" id="1.50.10.150:FF:000004">
    <property type="entry name" value="Malic acid transporter"/>
    <property type="match status" value="1"/>
</dbReference>
<evidence type="ECO:0000256" key="13">
    <source>
        <dbReference type="ARBA" id="ARBA00023136"/>
    </source>
</evidence>
<dbReference type="Gene3D" id="3.40.50.300">
    <property type="entry name" value="P-loop containing nucleotide triphosphate hydrolases"/>
    <property type="match status" value="6"/>
</dbReference>
<evidence type="ECO:0000313" key="21">
    <source>
        <dbReference type="EMBL" id="MDI1488915.1"/>
    </source>
</evidence>
<feature type="transmembrane region" description="Helical" evidence="19">
    <location>
        <begin position="261"/>
        <end position="283"/>
    </location>
</feature>
<feature type="domain" description="VWFA" evidence="20">
    <location>
        <begin position="5105"/>
        <end position="5304"/>
    </location>
</feature>
<dbReference type="GO" id="GO:0016887">
    <property type="term" value="F:ATP hydrolysis activity"/>
    <property type="evidence" value="ECO:0007669"/>
    <property type="project" value="InterPro"/>
</dbReference>
<keyword evidence="13 19" id="KW-0472">Membrane</keyword>
<keyword evidence="9 19" id="KW-0812">Transmembrane</keyword>
<feature type="compositionally biased region" description="Acidic residues" evidence="18">
    <location>
        <begin position="4733"/>
        <end position="4746"/>
    </location>
</feature>
<comment type="function">
    <text evidence="16">Sulphite efflux pump required for the secretion of sulphite as a reducing agent. In the presence of sulphite, cystine in keratin is directly cleaved to cysteine and S-sulphocysteine, and thereby, reduced proteins become accessible to hydrolysis by a variety of secreted endo- and exoproteases. Excretion of sulphite mediated by an efflux pump also represents a detoxification pathway for dermatophytes during infection of the epidermal stratum corneum, hair and nails, which are rich in cysteine.</text>
</comment>
<dbReference type="Proteomes" id="UP001161017">
    <property type="component" value="Unassembled WGS sequence"/>
</dbReference>
<evidence type="ECO:0000256" key="9">
    <source>
        <dbReference type="ARBA" id="ARBA00022692"/>
    </source>
</evidence>
<dbReference type="Pfam" id="PF17865">
    <property type="entry name" value="AAA_lid_5"/>
    <property type="match status" value="1"/>
</dbReference>
<dbReference type="Pfam" id="PF21108">
    <property type="entry name" value="MDN1_4th"/>
    <property type="match status" value="1"/>
</dbReference>
<feature type="transmembrane region" description="Helical" evidence="19">
    <location>
        <begin position="222"/>
        <end position="249"/>
    </location>
</feature>
<feature type="transmembrane region" description="Helical" evidence="19">
    <location>
        <begin position="162"/>
        <end position="183"/>
    </location>
</feature>
<dbReference type="CDD" id="cd09318">
    <property type="entry name" value="TDT_SSU1"/>
    <property type="match status" value="1"/>
</dbReference>
<dbReference type="Pfam" id="PF03595">
    <property type="entry name" value="SLAC1"/>
    <property type="match status" value="1"/>
</dbReference>
<dbReference type="SUPFAM" id="SSF52540">
    <property type="entry name" value="P-loop containing nucleoside triphosphate hydrolases"/>
    <property type="match status" value="6"/>
</dbReference>
<dbReference type="InterPro" id="IPR002035">
    <property type="entry name" value="VWF_A"/>
</dbReference>
<evidence type="ECO:0000256" key="2">
    <source>
        <dbReference type="ARBA" id="ARBA00004604"/>
    </source>
</evidence>
<evidence type="ECO:0000256" key="3">
    <source>
        <dbReference type="ARBA" id="ARBA00004642"/>
    </source>
</evidence>
<dbReference type="EMBL" id="JAPUFD010000008">
    <property type="protein sequence ID" value="MDI1488915.1"/>
    <property type="molecule type" value="Genomic_DNA"/>
</dbReference>
<evidence type="ECO:0000256" key="7">
    <source>
        <dbReference type="ARBA" id="ARBA00022448"/>
    </source>
</evidence>
<reference evidence="21" key="1">
    <citation type="journal article" date="2023" name="Genome Biol. Evol.">
        <title>First Whole Genome Sequence and Flow Cytometry Genome Size Data for the Lichen-Forming Fungus Ramalina farinacea (Ascomycota).</title>
        <authorList>
            <person name="Llewellyn T."/>
            <person name="Mian S."/>
            <person name="Hill R."/>
            <person name="Leitch I.J."/>
            <person name="Gaya E."/>
        </authorList>
    </citation>
    <scope>NUCLEOTIDE SEQUENCE</scope>
    <source>
        <strain evidence="21">LIQ254RAFAR</strain>
    </source>
</reference>
<keyword evidence="12 19" id="KW-1133">Transmembrane helix</keyword>
<keyword evidence="14 17" id="KW-0143">Chaperone</keyword>
<dbReference type="GO" id="GO:0000055">
    <property type="term" value="P:ribosomal large subunit export from nucleus"/>
    <property type="evidence" value="ECO:0007669"/>
    <property type="project" value="TreeGrafter"/>
</dbReference>
<feature type="compositionally biased region" description="Basic and acidic residues" evidence="18">
    <location>
        <begin position="4590"/>
        <end position="4610"/>
    </location>
</feature>
<name>A0AA43QR92_9LECA</name>
<feature type="transmembrane region" description="Helical" evidence="19">
    <location>
        <begin position="81"/>
        <end position="105"/>
    </location>
</feature>
<keyword evidence="22" id="KW-1185">Reference proteome</keyword>
<feature type="transmembrane region" description="Helical" evidence="19">
    <location>
        <begin position="303"/>
        <end position="327"/>
    </location>
</feature>
<dbReference type="PIRSF" id="PIRSF010340">
    <property type="entry name" value="Midasin"/>
    <property type="match status" value="1"/>
</dbReference>
<dbReference type="Pfam" id="PF17867">
    <property type="entry name" value="AAA_lid_7"/>
    <property type="match status" value="3"/>
</dbReference>
<dbReference type="FunFam" id="3.40.50.300:FF:001368">
    <property type="entry name" value="Midasin"/>
    <property type="match status" value="1"/>
</dbReference>
<dbReference type="GO" id="GO:0000027">
    <property type="term" value="P:ribosomal large subunit assembly"/>
    <property type="evidence" value="ECO:0007669"/>
    <property type="project" value="InterPro"/>
</dbReference>